<dbReference type="OrthoDB" id="2287349at2759"/>
<comment type="caution">
    <text evidence="2">The sequence shown here is derived from an EMBL/GenBank/DDBJ whole genome shotgun (WGS) entry which is preliminary data.</text>
</comment>
<dbReference type="Proteomes" id="UP000717996">
    <property type="component" value="Unassembled WGS sequence"/>
</dbReference>
<dbReference type="AlphaFoldDB" id="A0A9P6XTY4"/>
<organism evidence="2 3">
    <name type="scientific">Rhizopus oryzae</name>
    <name type="common">Mucormycosis agent</name>
    <name type="synonym">Rhizopus arrhizus var. delemar</name>
    <dbReference type="NCBI Taxonomy" id="64495"/>
    <lineage>
        <taxon>Eukaryota</taxon>
        <taxon>Fungi</taxon>
        <taxon>Fungi incertae sedis</taxon>
        <taxon>Mucoromycota</taxon>
        <taxon>Mucoromycotina</taxon>
        <taxon>Mucoromycetes</taxon>
        <taxon>Mucorales</taxon>
        <taxon>Mucorineae</taxon>
        <taxon>Rhizopodaceae</taxon>
        <taxon>Rhizopus</taxon>
    </lineage>
</organism>
<name>A0A9P6XTY4_RHIOR</name>
<dbReference type="EMBL" id="JAANIT010004756">
    <property type="protein sequence ID" value="KAG1532282.1"/>
    <property type="molecule type" value="Genomic_DNA"/>
</dbReference>
<reference evidence="2" key="1">
    <citation type="journal article" date="2020" name="Microb. Genom.">
        <title>Genetic diversity of clinical and environmental Mucorales isolates obtained from an investigation of mucormycosis cases among solid organ transplant recipients.</title>
        <authorList>
            <person name="Nguyen M.H."/>
            <person name="Kaul D."/>
            <person name="Muto C."/>
            <person name="Cheng S.J."/>
            <person name="Richter R.A."/>
            <person name="Bruno V.M."/>
            <person name="Liu G."/>
            <person name="Beyhan S."/>
            <person name="Sundermann A.J."/>
            <person name="Mounaud S."/>
            <person name="Pasculle A.W."/>
            <person name="Nierman W.C."/>
            <person name="Driscoll E."/>
            <person name="Cumbie R."/>
            <person name="Clancy C.J."/>
            <person name="Dupont C.L."/>
        </authorList>
    </citation>
    <scope>NUCLEOTIDE SEQUENCE</scope>
    <source>
        <strain evidence="2">GL16</strain>
    </source>
</reference>
<feature type="region of interest" description="Disordered" evidence="1">
    <location>
        <begin position="287"/>
        <end position="308"/>
    </location>
</feature>
<sequence>MLMILQCFSTTSDFHRFCARYDEYAQASNAKLNLGKTEAFSLSGRPHPTWQSFLLTQGITTWHDRNPPSAVRYLGFPIYSSIAQRNAFVNELILKIQNACALHSQRQLSFRGRVTVMNTLIYSKLWYVLRLTSVPQPTLQKLASIGYQFVTQSVFPKFKQEFLFVDRQVGGLKLLSPSKQQLVLQWKWLRPLLLPRNSGSVSTIVLYLSYSIQHHFDAIDPLFPLFFPSSRKGFLGRTNTLNIFTNLFRTMDALDKSYQYTQPSPATCLQLPLSNIHRFDNSLPEHAAAGPSTPISPSSPLAGLSLRS</sequence>
<gene>
    <name evidence="2" type="ORF">G6F51_013180</name>
</gene>
<proteinExistence type="predicted"/>
<evidence type="ECO:0000256" key="1">
    <source>
        <dbReference type="SAM" id="MobiDB-lite"/>
    </source>
</evidence>
<evidence type="ECO:0000313" key="2">
    <source>
        <dbReference type="EMBL" id="KAG1532282.1"/>
    </source>
</evidence>
<protein>
    <recommendedName>
        <fullName evidence="4">Reverse transcriptase domain-containing protein</fullName>
    </recommendedName>
</protein>
<evidence type="ECO:0000313" key="3">
    <source>
        <dbReference type="Proteomes" id="UP000717996"/>
    </source>
</evidence>
<accession>A0A9P6XTY4</accession>
<evidence type="ECO:0008006" key="4">
    <source>
        <dbReference type="Google" id="ProtNLM"/>
    </source>
</evidence>